<dbReference type="InterPro" id="IPR018650">
    <property type="entry name" value="STSV1_Orf64"/>
</dbReference>
<dbReference type="EMBL" id="WBMT01000028">
    <property type="protein sequence ID" value="KAB2340822.1"/>
    <property type="molecule type" value="Genomic_DNA"/>
</dbReference>
<dbReference type="Proteomes" id="UP000468735">
    <property type="component" value="Unassembled WGS sequence"/>
</dbReference>
<organism evidence="3 4">
    <name type="scientific">Actinomadura rudentiformis</name>
    <dbReference type="NCBI Taxonomy" id="359158"/>
    <lineage>
        <taxon>Bacteria</taxon>
        <taxon>Bacillati</taxon>
        <taxon>Actinomycetota</taxon>
        <taxon>Actinomycetes</taxon>
        <taxon>Streptosporangiales</taxon>
        <taxon>Thermomonosporaceae</taxon>
        <taxon>Actinomadura</taxon>
    </lineage>
</organism>
<evidence type="ECO:0000256" key="1">
    <source>
        <dbReference type="SAM" id="MobiDB-lite"/>
    </source>
</evidence>
<keyword evidence="4" id="KW-1185">Reference proteome</keyword>
<keyword evidence="2" id="KW-0472">Membrane</keyword>
<dbReference type="AlphaFoldDB" id="A0A6H9YIE9"/>
<gene>
    <name evidence="3" type="ORF">F8566_43690</name>
</gene>
<feature type="transmembrane region" description="Helical" evidence="2">
    <location>
        <begin position="295"/>
        <end position="322"/>
    </location>
</feature>
<dbReference type="RefSeq" id="WP_151569259.1">
    <property type="nucleotide sequence ID" value="NZ_WBMT01000028.1"/>
</dbReference>
<feature type="transmembrane region" description="Helical" evidence="2">
    <location>
        <begin position="123"/>
        <end position="141"/>
    </location>
</feature>
<feature type="transmembrane region" description="Helical" evidence="2">
    <location>
        <begin position="367"/>
        <end position="384"/>
    </location>
</feature>
<feature type="transmembrane region" description="Helical" evidence="2">
    <location>
        <begin position="334"/>
        <end position="355"/>
    </location>
</feature>
<feature type="transmembrane region" description="Helical" evidence="2">
    <location>
        <begin position="202"/>
        <end position="226"/>
    </location>
</feature>
<dbReference type="OrthoDB" id="5240834at2"/>
<reference evidence="3 4" key="1">
    <citation type="submission" date="2019-09" db="EMBL/GenBank/DDBJ databases">
        <title>Actinomadura physcomitrii sp. nov., a novel actinomycete isolated from moss [Physcomitrium sphaericum (Ludw) Fuernr].</title>
        <authorList>
            <person name="Zhuang X."/>
            <person name="Liu C."/>
        </authorList>
    </citation>
    <scope>NUCLEOTIDE SEQUENCE [LARGE SCALE GENOMIC DNA]</scope>
    <source>
        <strain evidence="3 4">HMC1</strain>
    </source>
</reference>
<protein>
    <submittedName>
        <fullName evidence="3">DUF2079 domain-containing protein</fullName>
    </submittedName>
</protein>
<dbReference type="Pfam" id="PF09852">
    <property type="entry name" value="DUF2079"/>
    <property type="match status" value="1"/>
</dbReference>
<sequence>MTYGAAVGDRSGETSQEIGPLGPATPRPRLFGKLRLRVSARFDPYLLAAAFFAAYAIVSISRYLRAESRSWDMGIFEQVVRSYAHVQAPISDLKGPGFVILGDHFSPVLLLLAPFYRLFPTPVTLLVAQALLVALSVVPVTRAAARLLGRGSGVAIGGAYGLSWGIQGAIDFDFHEICFAVPLIALALEAVLAQRWRSALLWALPLLLVKEDLGLTVAAIGLIVAIRTRRVHQATAQIALAVALVGVLAFFVTVGVIIPAFNDGGGYDYWAKLEPEENAPGGALLNGAGDKLRTLLWLLVPTSGLLALRSPFLIAIVPTLAWRFASQDENHWGVFWHYDAILMPIVFLALVDAIPRTRVSLRPWLRAYAYHLPVAVLAAALALTTTRPLASVFEVATYKPTPASKAGARALAAIPDGATVEVNVRPISQLTRRCRVLWFGNTAGLVPDYIAYYDQALTADTLIEWAKQMHPSATYKLKVHDTGYWILQRTR</sequence>
<feature type="region of interest" description="Disordered" evidence="1">
    <location>
        <begin position="1"/>
        <end position="24"/>
    </location>
</feature>
<evidence type="ECO:0000313" key="3">
    <source>
        <dbReference type="EMBL" id="KAB2340822.1"/>
    </source>
</evidence>
<feature type="transmembrane region" description="Helical" evidence="2">
    <location>
        <begin position="147"/>
        <end position="165"/>
    </location>
</feature>
<keyword evidence="2" id="KW-1133">Transmembrane helix</keyword>
<evidence type="ECO:0000313" key="4">
    <source>
        <dbReference type="Proteomes" id="UP000468735"/>
    </source>
</evidence>
<feature type="transmembrane region" description="Helical" evidence="2">
    <location>
        <begin position="238"/>
        <end position="261"/>
    </location>
</feature>
<comment type="caution">
    <text evidence="3">The sequence shown here is derived from an EMBL/GenBank/DDBJ whole genome shotgun (WGS) entry which is preliminary data.</text>
</comment>
<proteinExistence type="predicted"/>
<feature type="transmembrane region" description="Helical" evidence="2">
    <location>
        <begin position="45"/>
        <end position="64"/>
    </location>
</feature>
<accession>A0A6H9YIE9</accession>
<keyword evidence="2" id="KW-0812">Transmembrane</keyword>
<name>A0A6H9YIE9_9ACTN</name>
<evidence type="ECO:0000256" key="2">
    <source>
        <dbReference type="SAM" id="Phobius"/>
    </source>
</evidence>